<evidence type="ECO:0000256" key="7">
    <source>
        <dbReference type="ARBA" id="ARBA00047343"/>
    </source>
</evidence>
<reference evidence="10" key="2">
    <citation type="submission" date="2021-01" db="EMBL/GenBank/DDBJ databases">
        <authorList>
            <person name="Hahn C.R."/>
            <person name="Youssef N.H."/>
            <person name="Elshahed M."/>
        </authorList>
    </citation>
    <scope>NUCLEOTIDE SEQUENCE</scope>
    <source>
        <strain evidence="10">Zod_Metabat.24</strain>
    </source>
</reference>
<dbReference type="Gene3D" id="2.60.120.10">
    <property type="entry name" value="Jelly Rolls"/>
    <property type="match status" value="1"/>
</dbReference>
<evidence type="ECO:0000259" key="9">
    <source>
        <dbReference type="Pfam" id="PF22640"/>
    </source>
</evidence>
<dbReference type="FunFam" id="3.90.550.10:FF:000046">
    <property type="entry name" value="Mannose-1-phosphate guanylyltransferase (GDP)"/>
    <property type="match status" value="1"/>
</dbReference>
<protein>
    <recommendedName>
        <fullName evidence="2">mannose-1-phosphate guanylyltransferase</fullName>
        <ecNumber evidence="2">2.7.7.13</ecNumber>
    </recommendedName>
</protein>
<dbReference type="AlphaFoldDB" id="A0A9D8PM04"/>
<evidence type="ECO:0000256" key="6">
    <source>
        <dbReference type="ARBA" id="ARBA00023134"/>
    </source>
</evidence>
<gene>
    <name evidence="10" type="ORF">JW984_00480</name>
</gene>
<accession>A0A9D8PM04</accession>
<keyword evidence="5" id="KW-0547">Nucleotide-binding</keyword>
<evidence type="ECO:0000256" key="3">
    <source>
        <dbReference type="ARBA" id="ARBA00022679"/>
    </source>
</evidence>
<dbReference type="InterPro" id="IPR011051">
    <property type="entry name" value="RmlC_Cupin_sf"/>
</dbReference>
<dbReference type="EC" id="2.7.7.13" evidence="2"/>
<dbReference type="InterPro" id="IPR005835">
    <property type="entry name" value="NTP_transferase_dom"/>
</dbReference>
<reference evidence="10" key="1">
    <citation type="journal article" date="2021" name="Environ. Microbiol.">
        <title>Genomic characterization of three novel Desulfobacterota classes expand the metabolic and phylogenetic diversity of the phylum.</title>
        <authorList>
            <person name="Murphy C.L."/>
            <person name="Biggerstaff J."/>
            <person name="Eichhorn A."/>
            <person name="Ewing E."/>
            <person name="Shahan R."/>
            <person name="Soriano D."/>
            <person name="Stewart S."/>
            <person name="VanMol K."/>
            <person name="Walker R."/>
            <person name="Walters P."/>
            <person name="Elshahed M.S."/>
            <person name="Youssef N.H."/>
        </authorList>
    </citation>
    <scope>NUCLEOTIDE SEQUENCE</scope>
    <source>
        <strain evidence="10">Zod_Metabat.24</strain>
    </source>
</reference>
<keyword evidence="3 10" id="KW-0808">Transferase</keyword>
<dbReference type="SUPFAM" id="SSF51182">
    <property type="entry name" value="RmlC-like cupins"/>
    <property type="match status" value="1"/>
</dbReference>
<proteinExistence type="inferred from homology"/>
<comment type="caution">
    <text evidence="10">The sequence shown here is derived from an EMBL/GenBank/DDBJ whole genome shotgun (WGS) entry which is preliminary data.</text>
</comment>
<keyword evidence="4" id="KW-0548">Nucleotidyltransferase</keyword>
<sequence length="473" mass="53545">MKKVEKPWGYEIIYAENESYVGKILHVLKGEMLSLQYHQFKDETLYLLSGLVELFVEEGGELKKITMKPGDTYRVGPKIKHRISALEESDVLEASTPEVHDVIRLEDKYGRVSKNKYGVIMAGGSGIRLWPRSRRKRPKQLLDIISTEPMIRETIKRIRGVISEDNIVVVANEEHRAELEKEIPEIPDNNIIFEPMARNTATCIGLAAMLIKRMNPEGVMAVFPADHLITEDETFANLLETAFELASQTDMLITLGMMPTYPETGYGYIKGGELFRSFSGFDFFRVDEFQEKPERGRAEEFLKSSEYYWNAGIFVWKARVILESIKKHLPELHASLLEISEGLDKKAELPKLLNDIYPKIEPISIDFGVLERADNVLVVPGDIGWSDLGGWAALDGLIEKKGADNNITWSKHISIDTKECIIYSPKKLVATIGLEGIIIVETDDALLVSTKERAQDVKLVVEKLKESGLEEYL</sequence>
<keyword evidence="6" id="KW-0342">GTP-binding</keyword>
<evidence type="ECO:0000256" key="5">
    <source>
        <dbReference type="ARBA" id="ARBA00022741"/>
    </source>
</evidence>
<dbReference type="GO" id="GO:0004475">
    <property type="term" value="F:mannose-1-phosphate guanylyltransferase (GTP) activity"/>
    <property type="evidence" value="ECO:0007669"/>
    <property type="project" value="UniProtKB-EC"/>
</dbReference>
<dbReference type="Pfam" id="PF00483">
    <property type="entry name" value="NTP_transferase"/>
    <property type="match status" value="1"/>
</dbReference>
<feature type="domain" description="Nucleotidyl transferase" evidence="8">
    <location>
        <begin position="118"/>
        <end position="394"/>
    </location>
</feature>
<dbReference type="InterPro" id="IPR029044">
    <property type="entry name" value="Nucleotide-diphossugar_trans"/>
</dbReference>
<evidence type="ECO:0000256" key="4">
    <source>
        <dbReference type="ARBA" id="ARBA00022695"/>
    </source>
</evidence>
<dbReference type="GO" id="GO:0009298">
    <property type="term" value="P:GDP-mannose biosynthetic process"/>
    <property type="evidence" value="ECO:0007669"/>
    <property type="project" value="TreeGrafter"/>
</dbReference>
<dbReference type="SUPFAM" id="SSF159283">
    <property type="entry name" value="Guanosine diphospho-D-mannose pyrophosphorylase/mannose-6-phosphate isomerase linker domain"/>
    <property type="match status" value="1"/>
</dbReference>
<comment type="catalytic activity">
    <reaction evidence="7">
        <text>alpha-D-mannose 1-phosphate + GTP + H(+) = GDP-alpha-D-mannose + diphosphate</text>
        <dbReference type="Rhea" id="RHEA:15229"/>
        <dbReference type="ChEBI" id="CHEBI:15378"/>
        <dbReference type="ChEBI" id="CHEBI:33019"/>
        <dbReference type="ChEBI" id="CHEBI:37565"/>
        <dbReference type="ChEBI" id="CHEBI:57527"/>
        <dbReference type="ChEBI" id="CHEBI:58409"/>
        <dbReference type="EC" id="2.7.7.13"/>
    </reaction>
</comment>
<dbReference type="GO" id="GO:0005525">
    <property type="term" value="F:GTP binding"/>
    <property type="evidence" value="ECO:0007669"/>
    <property type="project" value="UniProtKB-KW"/>
</dbReference>
<evidence type="ECO:0000313" key="11">
    <source>
        <dbReference type="Proteomes" id="UP000809273"/>
    </source>
</evidence>
<dbReference type="InterPro" id="IPR014710">
    <property type="entry name" value="RmlC-like_jellyroll"/>
</dbReference>
<feature type="domain" description="MannoseP isomerase/GMP-like beta-helix" evidence="9">
    <location>
        <begin position="411"/>
        <end position="464"/>
    </location>
</feature>
<dbReference type="Proteomes" id="UP000809273">
    <property type="component" value="Unassembled WGS sequence"/>
</dbReference>
<evidence type="ECO:0000259" key="8">
    <source>
        <dbReference type="Pfam" id="PF00483"/>
    </source>
</evidence>
<dbReference type="CDD" id="cd02509">
    <property type="entry name" value="GDP-M1P_Guanylyltransferase"/>
    <property type="match status" value="1"/>
</dbReference>
<evidence type="ECO:0000313" key="10">
    <source>
        <dbReference type="EMBL" id="MBN1571653.1"/>
    </source>
</evidence>
<dbReference type="PANTHER" id="PTHR46390:SF1">
    <property type="entry name" value="MANNOSE-1-PHOSPHATE GUANYLYLTRANSFERASE"/>
    <property type="match status" value="1"/>
</dbReference>
<dbReference type="InterPro" id="IPR049577">
    <property type="entry name" value="GMPP_N"/>
</dbReference>
<comment type="similarity">
    <text evidence="1">Belongs to the mannose-6-phosphate isomerase type 2 family.</text>
</comment>
<evidence type="ECO:0000256" key="2">
    <source>
        <dbReference type="ARBA" id="ARBA00012387"/>
    </source>
</evidence>
<dbReference type="SUPFAM" id="SSF53448">
    <property type="entry name" value="Nucleotide-diphospho-sugar transferases"/>
    <property type="match status" value="1"/>
</dbReference>
<dbReference type="InterPro" id="IPR054566">
    <property type="entry name" value="ManC/GMP-like_b-helix"/>
</dbReference>
<dbReference type="Gene3D" id="3.90.550.10">
    <property type="entry name" value="Spore Coat Polysaccharide Biosynthesis Protein SpsA, Chain A"/>
    <property type="match status" value="1"/>
</dbReference>
<evidence type="ECO:0000256" key="1">
    <source>
        <dbReference type="ARBA" id="ARBA00006115"/>
    </source>
</evidence>
<dbReference type="Pfam" id="PF22640">
    <property type="entry name" value="ManC_GMP_beta-helix"/>
    <property type="match status" value="1"/>
</dbReference>
<organism evidence="10 11">
    <name type="scientific">Candidatus Zymogenus saltonus</name>
    <dbReference type="NCBI Taxonomy" id="2844893"/>
    <lineage>
        <taxon>Bacteria</taxon>
        <taxon>Deltaproteobacteria</taxon>
        <taxon>Candidatus Zymogenia</taxon>
        <taxon>Candidatus Zymogeniales</taxon>
        <taxon>Candidatus Zymogenaceae</taxon>
        <taxon>Candidatus Zymogenus</taxon>
    </lineage>
</organism>
<dbReference type="InterPro" id="IPR051161">
    <property type="entry name" value="Mannose-6P_isomerase_type2"/>
</dbReference>
<name>A0A9D8PM04_9DELT</name>
<dbReference type="EMBL" id="JAFGIX010000003">
    <property type="protein sequence ID" value="MBN1571653.1"/>
    <property type="molecule type" value="Genomic_DNA"/>
</dbReference>
<dbReference type="PANTHER" id="PTHR46390">
    <property type="entry name" value="MANNOSE-1-PHOSPHATE GUANYLYLTRANSFERASE"/>
    <property type="match status" value="1"/>
</dbReference>